<name>A0A2T0X1T1_9RHOB</name>
<evidence type="ECO:0000313" key="3">
    <source>
        <dbReference type="EMBL" id="PRY92898.1"/>
    </source>
</evidence>
<keyword evidence="4" id="KW-1185">Reference proteome</keyword>
<comment type="caution">
    <text evidence="3">The sequence shown here is derived from an EMBL/GenBank/DDBJ whole genome shotgun (WGS) entry which is preliminary data.</text>
</comment>
<evidence type="ECO:0000256" key="1">
    <source>
        <dbReference type="SAM" id="MobiDB-lite"/>
    </source>
</evidence>
<organism evidence="3 4">
    <name type="scientific">Hasllibacter halocynthiae</name>
    <dbReference type="NCBI Taxonomy" id="595589"/>
    <lineage>
        <taxon>Bacteria</taxon>
        <taxon>Pseudomonadati</taxon>
        <taxon>Pseudomonadota</taxon>
        <taxon>Alphaproteobacteria</taxon>
        <taxon>Rhodobacterales</taxon>
        <taxon>Roseobacteraceae</taxon>
        <taxon>Hasllibacter</taxon>
    </lineage>
</organism>
<feature type="region of interest" description="Disordered" evidence="1">
    <location>
        <begin position="33"/>
        <end position="61"/>
    </location>
</feature>
<dbReference type="Proteomes" id="UP000238801">
    <property type="component" value="Unassembled WGS sequence"/>
</dbReference>
<dbReference type="RefSeq" id="WP_106160550.1">
    <property type="nucleotide sequence ID" value="NZ_PVTT01000002.1"/>
</dbReference>
<feature type="transmembrane region" description="Helical" evidence="2">
    <location>
        <begin position="6"/>
        <end position="27"/>
    </location>
</feature>
<evidence type="ECO:0000313" key="4">
    <source>
        <dbReference type="Proteomes" id="UP000238801"/>
    </source>
</evidence>
<keyword evidence="2" id="KW-1133">Transmembrane helix</keyword>
<keyword evidence="2" id="KW-0812">Transmembrane</keyword>
<protein>
    <submittedName>
        <fullName evidence="3">Uncharacterized protein</fullName>
    </submittedName>
</protein>
<accession>A0A2T0X1T1</accession>
<evidence type="ECO:0000256" key="2">
    <source>
        <dbReference type="SAM" id="Phobius"/>
    </source>
</evidence>
<sequence length="61" mass="6734">MDTAWNDVGIIATVLVFGTLLIVLFLTRLSKRHVEKRRDSDRPKSTLAADAPSTRPGDPVD</sequence>
<dbReference type="EMBL" id="PVTT01000002">
    <property type="protein sequence ID" value="PRY92898.1"/>
    <property type="molecule type" value="Genomic_DNA"/>
</dbReference>
<reference evidence="3 4" key="1">
    <citation type="submission" date="2018-03" db="EMBL/GenBank/DDBJ databases">
        <title>Genomic Encyclopedia of Archaeal and Bacterial Type Strains, Phase II (KMG-II): from individual species to whole genera.</title>
        <authorList>
            <person name="Goeker M."/>
        </authorList>
    </citation>
    <scope>NUCLEOTIDE SEQUENCE [LARGE SCALE GENOMIC DNA]</scope>
    <source>
        <strain evidence="3 4">DSM 29318</strain>
    </source>
</reference>
<proteinExistence type="predicted"/>
<keyword evidence="2" id="KW-0472">Membrane</keyword>
<gene>
    <name evidence="3" type="ORF">BCF33_1761</name>
</gene>
<dbReference type="AlphaFoldDB" id="A0A2T0X1T1"/>